<keyword evidence="2" id="KW-1185">Reference proteome</keyword>
<protein>
    <submittedName>
        <fullName evidence="1">Uncharacterized protein</fullName>
    </submittedName>
</protein>
<proteinExistence type="predicted"/>
<dbReference type="InterPro" id="IPR007750">
    <property type="entry name" value="DUF674"/>
</dbReference>
<name>A0ABR0WA99_REHGL</name>
<dbReference type="Proteomes" id="UP001318860">
    <property type="component" value="Unassembled WGS sequence"/>
</dbReference>
<comment type="caution">
    <text evidence="1">The sequence shown here is derived from an EMBL/GenBank/DDBJ whole genome shotgun (WGS) entry which is preliminary data.</text>
</comment>
<organism evidence="1 2">
    <name type="scientific">Rehmannia glutinosa</name>
    <name type="common">Chinese foxglove</name>
    <dbReference type="NCBI Taxonomy" id="99300"/>
    <lineage>
        <taxon>Eukaryota</taxon>
        <taxon>Viridiplantae</taxon>
        <taxon>Streptophyta</taxon>
        <taxon>Embryophyta</taxon>
        <taxon>Tracheophyta</taxon>
        <taxon>Spermatophyta</taxon>
        <taxon>Magnoliopsida</taxon>
        <taxon>eudicotyledons</taxon>
        <taxon>Gunneridae</taxon>
        <taxon>Pentapetalae</taxon>
        <taxon>asterids</taxon>
        <taxon>lamiids</taxon>
        <taxon>Lamiales</taxon>
        <taxon>Orobanchaceae</taxon>
        <taxon>Rehmannieae</taxon>
        <taxon>Rehmannia</taxon>
    </lineage>
</organism>
<reference evidence="1 2" key="1">
    <citation type="journal article" date="2021" name="Comput. Struct. Biotechnol. J.">
        <title>De novo genome assembly of the potent medicinal plant Rehmannia glutinosa using nanopore technology.</title>
        <authorList>
            <person name="Ma L."/>
            <person name="Dong C."/>
            <person name="Song C."/>
            <person name="Wang X."/>
            <person name="Zheng X."/>
            <person name="Niu Y."/>
            <person name="Chen S."/>
            <person name="Feng W."/>
        </authorList>
    </citation>
    <scope>NUCLEOTIDE SEQUENCE [LARGE SCALE GENOMIC DNA]</scope>
    <source>
        <strain evidence="1">DH-2019</strain>
    </source>
</reference>
<dbReference type="PANTHER" id="PTHR33103">
    <property type="entry name" value="OS01G0153900 PROTEIN"/>
    <property type="match status" value="1"/>
</dbReference>
<evidence type="ECO:0000313" key="2">
    <source>
        <dbReference type="Proteomes" id="UP001318860"/>
    </source>
</evidence>
<evidence type="ECO:0000313" key="1">
    <source>
        <dbReference type="EMBL" id="KAK6144337.1"/>
    </source>
</evidence>
<sequence>MAKSSVSLKLLIDKQAKRVLFAEAGKECVDFYFTYSLCRWLSSLLCLEKKKQEMVGSLSNLYQSIENLHDSYIQPNQTKHTLLKPVSSVSGSVPLLAINDAPATERKYYRCTCNHFGIYVSDDNNANCPNCKNKMTINMYYVAPPAVCSSSEGGFVKGVVTYMVMNDLAVMSLSTISSITLLNKFNVKDLDALEEKVVTFGKDEAVKLLKASLETKNVLTHVFLNGNKCYNIIN</sequence>
<dbReference type="Pfam" id="PF05056">
    <property type="entry name" value="DUF674"/>
    <property type="match status" value="1"/>
</dbReference>
<dbReference type="PANTHER" id="PTHR33103:SF19">
    <property type="entry name" value="OS09G0544700 PROTEIN"/>
    <property type="match status" value="1"/>
</dbReference>
<accession>A0ABR0WA99</accession>
<gene>
    <name evidence="1" type="ORF">DH2020_021157</name>
</gene>
<dbReference type="EMBL" id="JABTTQ020000012">
    <property type="protein sequence ID" value="KAK6144337.1"/>
    <property type="molecule type" value="Genomic_DNA"/>
</dbReference>